<evidence type="ECO:0000313" key="1">
    <source>
        <dbReference type="EMBL" id="MBD2609323.1"/>
    </source>
</evidence>
<dbReference type="Proteomes" id="UP000660380">
    <property type="component" value="Unassembled WGS sequence"/>
</dbReference>
<comment type="caution">
    <text evidence="1">The sequence shown here is derived from an EMBL/GenBank/DDBJ whole genome shotgun (WGS) entry which is preliminary data.</text>
</comment>
<keyword evidence="2" id="KW-1185">Reference proteome</keyword>
<organism evidence="1 2">
    <name type="scientific">Scytonema hofmannii FACHB-248</name>
    <dbReference type="NCBI Taxonomy" id="1842502"/>
    <lineage>
        <taxon>Bacteria</taxon>
        <taxon>Bacillati</taxon>
        <taxon>Cyanobacteriota</taxon>
        <taxon>Cyanophyceae</taxon>
        <taxon>Nostocales</taxon>
        <taxon>Scytonemataceae</taxon>
        <taxon>Scytonema</taxon>
    </lineage>
</organism>
<dbReference type="EMBL" id="JACJTA010000145">
    <property type="protein sequence ID" value="MBD2609323.1"/>
    <property type="molecule type" value="Genomic_DNA"/>
</dbReference>
<sequence>MDISIKEVLKAMKCHDPQVIDLRQDIEKTEIEILSKKYLLTVFREKLGNIP</sequence>
<gene>
    <name evidence="1" type="ORF">H6G81_33705</name>
</gene>
<protein>
    <submittedName>
        <fullName evidence="1">Uncharacterized protein</fullName>
    </submittedName>
</protein>
<accession>A0ABR8H1J6</accession>
<dbReference type="RefSeq" id="WP_186227753.1">
    <property type="nucleotide sequence ID" value="NZ_JACJTA010000145.1"/>
</dbReference>
<name>A0ABR8H1J6_9CYAN</name>
<proteinExistence type="predicted"/>
<reference evidence="1 2" key="1">
    <citation type="journal article" date="2020" name="ISME J.">
        <title>Comparative genomics reveals insights into cyanobacterial evolution and habitat adaptation.</title>
        <authorList>
            <person name="Chen M.Y."/>
            <person name="Teng W.K."/>
            <person name="Zhao L."/>
            <person name="Hu C.X."/>
            <person name="Zhou Y.K."/>
            <person name="Han B.P."/>
            <person name="Song L.R."/>
            <person name="Shu W.S."/>
        </authorList>
    </citation>
    <scope>NUCLEOTIDE SEQUENCE [LARGE SCALE GENOMIC DNA]</scope>
    <source>
        <strain evidence="1 2">FACHB-248</strain>
    </source>
</reference>
<evidence type="ECO:0000313" key="2">
    <source>
        <dbReference type="Proteomes" id="UP000660380"/>
    </source>
</evidence>